<accession>A0A327Z5L7</accession>
<gene>
    <name evidence="2" type="ORF">B0I29_115182</name>
</gene>
<sequence>MTARNHRSLPVVVVMVLALIVLVAGGVIHTSHRSGGVALSIDDHCETHQPDAGPAHRVKQPAPRAEVVALPAFHVTTRPVTVVSSLTDPPPAPLNLRV</sequence>
<proteinExistence type="predicted"/>
<evidence type="ECO:0000313" key="2">
    <source>
        <dbReference type="EMBL" id="RAK31375.1"/>
    </source>
</evidence>
<keyword evidence="3" id="KW-1185">Reference proteome</keyword>
<dbReference type="Proteomes" id="UP000249341">
    <property type="component" value="Unassembled WGS sequence"/>
</dbReference>
<evidence type="ECO:0000256" key="1">
    <source>
        <dbReference type="SAM" id="Phobius"/>
    </source>
</evidence>
<organism evidence="2 3">
    <name type="scientific">Actinoplanes lutulentus</name>
    <dbReference type="NCBI Taxonomy" id="1287878"/>
    <lineage>
        <taxon>Bacteria</taxon>
        <taxon>Bacillati</taxon>
        <taxon>Actinomycetota</taxon>
        <taxon>Actinomycetes</taxon>
        <taxon>Micromonosporales</taxon>
        <taxon>Micromonosporaceae</taxon>
        <taxon>Actinoplanes</taxon>
    </lineage>
</organism>
<comment type="caution">
    <text evidence="2">The sequence shown here is derived from an EMBL/GenBank/DDBJ whole genome shotgun (WGS) entry which is preliminary data.</text>
</comment>
<keyword evidence="1" id="KW-0812">Transmembrane</keyword>
<dbReference type="AlphaFoldDB" id="A0A327Z5L7"/>
<dbReference type="EMBL" id="QLMJ01000015">
    <property type="protein sequence ID" value="RAK31375.1"/>
    <property type="molecule type" value="Genomic_DNA"/>
</dbReference>
<evidence type="ECO:0000313" key="3">
    <source>
        <dbReference type="Proteomes" id="UP000249341"/>
    </source>
</evidence>
<name>A0A327Z5L7_9ACTN</name>
<feature type="transmembrane region" description="Helical" evidence="1">
    <location>
        <begin position="9"/>
        <end position="28"/>
    </location>
</feature>
<reference evidence="2 3" key="1">
    <citation type="submission" date="2018-06" db="EMBL/GenBank/DDBJ databases">
        <title>Genomic Encyclopedia of Type Strains, Phase III (KMG-III): the genomes of soil and plant-associated and newly described type strains.</title>
        <authorList>
            <person name="Whitman W."/>
        </authorList>
    </citation>
    <scope>NUCLEOTIDE SEQUENCE [LARGE SCALE GENOMIC DNA]</scope>
    <source>
        <strain evidence="2 3">CGMCC 4.7090</strain>
    </source>
</reference>
<protein>
    <submittedName>
        <fullName evidence="2">Uncharacterized protein</fullName>
    </submittedName>
</protein>
<dbReference type="RefSeq" id="WP_111652288.1">
    <property type="nucleotide sequence ID" value="NZ_JACHWI010000015.1"/>
</dbReference>
<keyword evidence="1" id="KW-0472">Membrane</keyword>
<keyword evidence="1" id="KW-1133">Transmembrane helix</keyword>